<dbReference type="GO" id="GO:0006811">
    <property type="term" value="P:monoatomic ion transport"/>
    <property type="evidence" value="ECO:0007669"/>
    <property type="project" value="UniProtKB-KW"/>
</dbReference>
<evidence type="ECO:0000256" key="8">
    <source>
        <dbReference type="ARBA" id="ARBA00023114"/>
    </source>
</evidence>
<dbReference type="InterPro" id="IPR050298">
    <property type="entry name" value="Gram-neg_bact_OMP"/>
</dbReference>
<proteinExistence type="predicted"/>
<dbReference type="EMBL" id="JACADJ010000063">
    <property type="protein sequence ID" value="NWH06204.1"/>
    <property type="molecule type" value="Genomic_DNA"/>
</dbReference>
<dbReference type="GO" id="GO:0009279">
    <property type="term" value="C:cell outer membrane"/>
    <property type="evidence" value="ECO:0007669"/>
    <property type="project" value="UniProtKB-SubCell"/>
</dbReference>
<evidence type="ECO:0000313" key="14">
    <source>
        <dbReference type="Proteomes" id="UP000553343"/>
    </source>
</evidence>
<evidence type="ECO:0000256" key="7">
    <source>
        <dbReference type="ARBA" id="ARBA00023065"/>
    </source>
</evidence>
<dbReference type="AlphaFoldDB" id="A0A850SY14"/>
<sequence length="324" mass="35639">MKKLVIGVVLAAFLAVAGSAQAATVFKKDNFTYKIGGDWQIQFRKEIGDDEDFDVEYDDLEIKNYAAYKINDNLTAFGELDFGFKNAADKSDEDDGPHLEEAYLGIKFNDFKLMVGETTSAGDEFGVQGTKETVVADDCFDEYGAVDGDDLIKIETEFADMVTVVAAYELEADSEKSHDNGEFFDIFVALDIENFSAGVAFQNMEPYGSDEDYNIWGIQAGYDAGFASFGVDYSATDAEDVFGEDGDVGIFNVAVAVPVEAVTFGAGYVLETFDDDDVDDINGWYFNAIYKFPAAKNVRLFAEIGDTDEDDSEIGYLVGMRIKF</sequence>
<keyword evidence="9" id="KW-0472">Membrane</keyword>
<organism evidence="13 14">
    <name type="scientific">Desulfobacter latus</name>
    <dbReference type="NCBI Taxonomy" id="2292"/>
    <lineage>
        <taxon>Bacteria</taxon>
        <taxon>Pseudomonadati</taxon>
        <taxon>Thermodesulfobacteriota</taxon>
        <taxon>Desulfobacteria</taxon>
        <taxon>Desulfobacterales</taxon>
        <taxon>Desulfobacteraceae</taxon>
        <taxon>Desulfobacter</taxon>
    </lineage>
</organism>
<feature type="signal peptide" evidence="11">
    <location>
        <begin position="1"/>
        <end position="22"/>
    </location>
</feature>
<evidence type="ECO:0000256" key="6">
    <source>
        <dbReference type="ARBA" id="ARBA00022729"/>
    </source>
</evidence>
<comment type="subcellular location">
    <subcellularLocation>
        <location evidence="1">Cell outer membrane</location>
        <topology evidence="1">Multi-pass membrane protein</topology>
    </subcellularLocation>
</comment>
<accession>A0A850SY14</accession>
<dbReference type="InterPro" id="IPR023614">
    <property type="entry name" value="Porin_dom_sf"/>
</dbReference>
<dbReference type="GO" id="GO:0046930">
    <property type="term" value="C:pore complex"/>
    <property type="evidence" value="ECO:0007669"/>
    <property type="project" value="UniProtKB-KW"/>
</dbReference>
<keyword evidence="8" id="KW-0626">Porin</keyword>
<comment type="subunit">
    <text evidence="2">Homotrimer.</text>
</comment>
<reference evidence="13 14" key="1">
    <citation type="submission" date="2020-06" db="EMBL/GenBank/DDBJ databases">
        <title>High-quality draft genome of sulfate reducer Desulfobacter latus type strain AcrS2 isolated from marine sediment.</title>
        <authorList>
            <person name="Hoppe M."/>
            <person name="Larsen C.K."/>
            <person name="Marshall I.P.G."/>
            <person name="Schramm A."/>
            <person name="Marietou A.G."/>
        </authorList>
    </citation>
    <scope>NUCLEOTIDE SEQUENCE [LARGE SCALE GENOMIC DNA]</scope>
    <source>
        <strain evidence="13 14">AcRS2</strain>
    </source>
</reference>
<evidence type="ECO:0000256" key="11">
    <source>
        <dbReference type="SAM" id="SignalP"/>
    </source>
</evidence>
<evidence type="ECO:0000313" key="13">
    <source>
        <dbReference type="EMBL" id="NWH06204.1"/>
    </source>
</evidence>
<evidence type="ECO:0000256" key="9">
    <source>
        <dbReference type="ARBA" id="ARBA00023136"/>
    </source>
</evidence>
<evidence type="ECO:0000256" key="3">
    <source>
        <dbReference type="ARBA" id="ARBA00022448"/>
    </source>
</evidence>
<evidence type="ECO:0000256" key="4">
    <source>
        <dbReference type="ARBA" id="ARBA00022452"/>
    </source>
</evidence>
<keyword evidence="6 11" id="KW-0732">Signal</keyword>
<keyword evidence="10" id="KW-0998">Cell outer membrane</keyword>
<keyword evidence="5" id="KW-0812">Transmembrane</keyword>
<dbReference type="Gene3D" id="2.40.160.10">
    <property type="entry name" value="Porin"/>
    <property type="match status" value="1"/>
</dbReference>
<evidence type="ECO:0000256" key="10">
    <source>
        <dbReference type="ARBA" id="ARBA00023237"/>
    </source>
</evidence>
<dbReference type="Pfam" id="PF13609">
    <property type="entry name" value="Porin_4"/>
    <property type="match status" value="1"/>
</dbReference>
<dbReference type="InterPro" id="IPR033900">
    <property type="entry name" value="Gram_neg_porin_domain"/>
</dbReference>
<keyword evidence="7" id="KW-0406">Ion transport</keyword>
<feature type="domain" description="Porin" evidence="12">
    <location>
        <begin position="10"/>
        <end position="311"/>
    </location>
</feature>
<evidence type="ECO:0000259" key="12">
    <source>
        <dbReference type="Pfam" id="PF13609"/>
    </source>
</evidence>
<dbReference type="SUPFAM" id="SSF56935">
    <property type="entry name" value="Porins"/>
    <property type="match status" value="1"/>
</dbReference>
<gene>
    <name evidence="13" type="ORF">HXW94_14640</name>
</gene>
<comment type="caution">
    <text evidence="13">The sequence shown here is derived from an EMBL/GenBank/DDBJ whole genome shotgun (WGS) entry which is preliminary data.</text>
</comment>
<dbReference type="GO" id="GO:0015288">
    <property type="term" value="F:porin activity"/>
    <property type="evidence" value="ECO:0007669"/>
    <property type="project" value="UniProtKB-KW"/>
</dbReference>
<evidence type="ECO:0000256" key="2">
    <source>
        <dbReference type="ARBA" id="ARBA00011233"/>
    </source>
</evidence>
<name>A0A850SY14_9BACT</name>
<keyword evidence="4" id="KW-1134">Transmembrane beta strand</keyword>
<feature type="chain" id="PRO_5032423897" evidence="11">
    <location>
        <begin position="23"/>
        <end position="324"/>
    </location>
</feature>
<dbReference type="PANTHER" id="PTHR34501">
    <property type="entry name" value="PROTEIN YDDL-RELATED"/>
    <property type="match status" value="1"/>
</dbReference>
<evidence type="ECO:0000256" key="5">
    <source>
        <dbReference type="ARBA" id="ARBA00022692"/>
    </source>
</evidence>
<protein>
    <submittedName>
        <fullName evidence="13">Porin</fullName>
    </submittedName>
</protein>
<dbReference type="Proteomes" id="UP000553343">
    <property type="component" value="Unassembled WGS sequence"/>
</dbReference>
<keyword evidence="14" id="KW-1185">Reference proteome</keyword>
<dbReference type="PANTHER" id="PTHR34501:SF9">
    <property type="entry name" value="MAJOR OUTER MEMBRANE PROTEIN P.IA"/>
    <property type="match status" value="1"/>
</dbReference>
<evidence type="ECO:0000256" key="1">
    <source>
        <dbReference type="ARBA" id="ARBA00004571"/>
    </source>
</evidence>
<dbReference type="RefSeq" id="WP_178367655.1">
    <property type="nucleotide sequence ID" value="NZ_JACADJ010000063.1"/>
</dbReference>
<keyword evidence="3" id="KW-0813">Transport</keyword>